<comment type="caution">
    <text evidence="2">The sequence shown here is derived from an EMBL/GenBank/DDBJ whole genome shotgun (WGS) entry which is preliminary data.</text>
</comment>
<feature type="compositionally biased region" description="Basic residues" evidence="1">
    <location>
        <begin position="88"/>
        <end position="98"/>
    </location>
</feature>
<gene>
    <name evidence="2" type="ORF">PR002_g5428</name>
</gene>
<sequence>MREDEEAKVHGAGRQAAKTEEAELPEKGQCEAEQGTQAGWVTAGRKAQSRATTTERGRQGFGAGTMAQGQRERKRSPQKYQGQPRNKNTAKGKLSKAKRGPDQGDGELVFDQLKDYLQAGASHAYIKHTVLRLNALAKERRFKSYLNAIPTSERTPGDEAALRLKWSDEAPARRQEQYKGLYSFWNMSAVEHQERLCMLMQQ</sequence>
<feature type="region of interest" description="Disordered" evidence="1">
    <location>
        <begin position="1"/>
        <end position="106"/>
    </location>
</feature>
<proteinExistence type="predicted"/>
<dbReference type="AlphaFoldDB" id="A0A6A3N7G0"/>
<reference evidence="2 3" key="1">
    <citation type="submission" date="2018-09" db="EMBL/GenBank/DDBJ databases">
        <title>Genomic investigation of the strawberry pathogen Phytophthora fragariae indicates pathogenicity is determined by transcriptional variation in three key races.</title>
        <authorList>
            <person name="Adams T.M."/>
            <person name="Armitage A.D."/>
            <person name="Sobczyk M.K."/>
            <person name="Bates H.J."/>
            <person name="Dunwell J.M."/>
            <person name="Nellist C.F."/>
            <person name="Harrison R.J."/>
        </authorList>
    </citation>
    <scope>NUCLEOTIDE SEQUENCE [LARGE SCALE GENOMIC DNA]</scope>
    <source>
        <strain evidence="2 3">SCRP324</strain>
    </source>
</reference>
<feature type="compositionally biased region" description="Basic and acidic residues" evidence="1">
    <location>
        <begin position="17"/>
        <end position="30"/>
    </location>
</feature>
<evidence type="ECO:0000256" key="1">
    <source>
        <dbReference type="SAM" id="MobiDB-lite"/>
    </source>
</evidence>
<evidence type="ECO:0000313" key="2">
    <source>
        <dbReference type="EMBL" id="KAE9039571.1"/>
    </source>
</evidence>
<organism evidence="2 3">
    <name type="scientific">Phytophthora rubi</name>
    <dbReference type="NCBI Taxonomy" id="129364"/>
    <lineage>
        <taxon>Eukaryota</taxon>
        <taxon>Sar</taxon>
        <taxon>Stramenopiles</taxon>
        <taxon>Oomycota</taxon>
        <taxon>Peronosporomycetes</taxon>
        <taxon>Peronosporales</taxon>
        <taxon>Peronosporaceae</taxon>
        <taxon>Phytophthora</taxon>
    </lineage>
</organism>
<name>A0A6A3N7G0_9STRA</name>
<dbReference type="Proteomes" id="UP000435112">
    <property type="component" value="Unassembled WGS sequence"/>
</dbReference>
<accession>A0A6A3N7G0</accession>
<protein>
    <submittedName>
        <fullName evidence="2">Uncharacterized protein</fullName>
    </submittedName>
</protein>
<dbReference type="EMBL" id="QXFU01000230">
    <property type="protein sequence ID" value="KAE9039571.1"/>
    <property type="molecule type" value="Genomic_DNA"/>
</dbReference>
<dbReference type="OrthoDB" id="120896at2759"/>
<feature type="compositionally biased region" description="Polar residues" evidence="1">
    <location>
        <begin position="78"/>
        <end position="87"/>
    </location>
</feature>
<evidence type="ECO:0000313" key="3">
    <source>
        <dbReference type="Proteomes" id="UP000435112"/>
    </source>
</evidence>